<gene>
    <name evidence="1" type="ORF">EKD16_00640</name>
</gene>
<keyword evidence="2" id="KW-1185">Reference proteome</keyword>
<accession>A0A4P6PUX8</accession>
<evidence type="ECO:0000313" key="2">
    <source>
        <dbReference type="Proteomes" id="UP000292235"/>
    </source>
</evidence>
<dbReference type="EMBL" id="CP036455">
    <property type="protein sequence ID" value="QBI51948.1"/>
    <property type="molecule type" value="Genomic_DNA"/>
</dbReference>
<proteinExistence type="predicted"/>
<reference evidence="1 2" key="1">
    <citation type="submission" date="2019-02" db="EMBL/GenBank/DDBJ databases">
        <authorList>
            <person name="Khodamoradi S."/>
            <person name="Hahnke R.L."/>
            <person name="Kaempfer P."/>
            <person name="Schumann P."/>
            <person name="Rohde M."/>
            <person name="Steinert M."/>
            <person name="Luzhetskyy A."/>
            <person name="Wink J."/>
            <person name="Ruckert C."/>
        </authorList>
    </citation>
    <scope>NUCLEOTIDE SEQUENCE [LARGE SCALE GENOMIC DNA]</scope>
    <source>
        <strain evidence="1 2">M2</strain>
    </source>
</reference>
<protein>
    <submittedName>
        <fullName evidence="1">Uncharacterized protein</fullName>
    </submittedName>
</protein>
<dbReference type="KEGG" id="strr:EKD16_00640"/>
<dbReference type="AlphaFoldDB" id="A0A4P6PUX8"/>
<name>A0A4P6PUX8_9ACTN</name>
<evidence type="ECO:0000313" key="1">
    <source>
        <dbReference type="EMBL" id="QBI51948.1"/>
    </source>
</evidence>
<organism evidence="1 2">
    <name type="scientific">Streptomonospora litoralis</name>
    <dbReference type="NCBI Taxonomy" id="2498135"/>
    <lineage>
        <taxon>Bacteria</taxon>
        <taxon>Bacillati</taxon>
        <taxon>Actinomycetota</taxon>
        <taxon>Actinomycetes</taxon>
        <taxon>Streptosporangiales</taxon>
        <taxon>Nocardiopsidaceae</taxon>
        <taxon>Streptomonospora</taxon>
    </lineage>
</organism>
<dbReference type="Proteomes" id="UP000292235">
    <property type="component" value="Chromosome"/>
</dbReference>
<sequence length="435" mass="48503">MPVFAASGTGKTTLAHSLRTFHPQHYTETVEHSGNVTFEALKTRVQHATQNFPANEDRVIPVNIDHRESNPADNAELANIKRFLREPTLGKRVLILWPETAEPLASEMARGYIEIAGRSPVAIPSEIQGPSPESWPSIATHTLEMSNSVESLELLGVNPEDYAAEEYRSLGDYLRHISDDFTNRRVRILQETRKPVRLVVVFVSESPDAGVLTQLTNSTRFGLVDGNALLDATKSSEVGRWWRDHRGLLTQMIVQLDARTFGLPPAVSIPLLRKYSSTATKDLEDLGINFPDNYSIARTISRSDIGKYLNGTVTPTFETRGTPSTVSLPAFTLLSEKGFTAARDKPLNRAILAGIETFLGSQDIESSNFQAETQLDFTPLLPDASFYLEQDAVCLEFAWRKGDFLTPKNRADISVYILTKLRNYARELGHIQNFD</sequence>